<dbReference type="EMBL" id="CP034759">
    <property type="protein sequence ID" value="QBG36439.1"/>
    <property type="molecule type" value="Genomic_DNA"/>
</dbReference>
<evidence type="ECO:0000256" key="1">
    <source>
        <dbReference type="SAM" id="Phobius"/>
    </source>
</evidence>
<keyword evidence="1" id="KW-1133">Transmembrane helix</keyword>
<gene>
    <name evidence="3" type="ORF">EMK97_12285</name>
</gene>
<proteinExistence type="predicted"/>
<evidence type="ECO:0000313" key="4">
    <source>
        <dbReference type="Proteomes" id="UP000290244"/>
    </source>
</evidence>
<feature type="transmembrane region" description="Helical" evidence="1">
    <location>
        <begin position="39"/>
        <end position="61"/>
    </location>
</feature>
<name>A0A4P6P845_9GAMM</name>
<evidence type="ECO:0000259" key="2">
    <source>
        <dbReference type="Pfam" id="PF13127"/>
    </source>
</evidence>
<dbReference type="RefSeq" id="WP_130602590.1">
    <property type="nucleotide sequence ID" value="NZ_CP034759.1"/>
</dbReference>
<dbReference type="Proteomes" id="UP000290244">
    <property type="component" value="Chromosome"/>
</dbReference>
<evidence type="ECO:0000313" key="3">
    <source>
        <dbReference type="EMBL" id="QBG36439.1"/>
    </source>
</evidence>
<organism evidence="3 4">
    <name type="scientific">Litorilituus sediminis</name>
    <dbReference type="NCBI Taxonomy" id="718192"/>
    <lineage>
        <taxon>Bacteria</taxon>
        <taxon>Pseudomonadati</taxon>
        <taxon>Pseudomonadota</taxon>
        <taxon>Gammaproteobacteria</taxon>
        <taxon>Alteromonadales</taxon>
        <taxon>Colwelliaceae</taxon>
        <taxon>Litorilituus</taxon>
    </lineage>
</organism>
<dbReference type="KEGG" id="lsd:EMK97_12285"/>
<dbReference type="OrthoDB" id="9134165at2"/>
<sequence length="66" mass="7693">MLKKIWPSVFCFTASLLAYFSYHIIGVSIDKDGYLREPFFLIPTSMLFAVLGTMLLLYYLYSNKLK</sequence>
<feature type="domain" description="DUF3955" evidence="2">
    <location>
        <begin position="8"/>
        <end position="59"/>
    </location>
</feature>
<reference evidence="3 4" key="1">
    <citation type="submission" date="2018-12" db="EMBL/GenBank/DDBJ databases">
        <title>Complete genome of Litorilituus sediminis.</title>
        <authorList>
            <person name="Liu A."/>
            <person name="Rong J."/>
        </authorList>
    </citation>
    <scope>NUCLEOTIDE SEQUENCE [LARGE SCALE GENOMIC DNA]</scope>
    <source>
        <strain evidence="3 4">JCM 17549</strain>
    </source>
</reference>
<keyword evidence="4" id="KW-1185">Reference proteome</keyword>
<dbReference type="AlphaFoldDB" id="A0A4P6P845"/>
<keyword evidence="1" id="KW-0812">Transmembrane</keyword>
<dbReference type="InterPro" id="IPR025016">
    <property type="entry name" value="DUF3955"/>
</dbReference>
<feature type="transmembrane region" description="Helical" evidence="1">
    <location>
        <begin position="6"/>
        <end position="27"/>
    </location>
</feature>
<accession>A0A4P6P845</accession>
<keyword evidence="1" id="KW-0472">Membrane</keyword>
<dbReference type="Pfam" id="PF13127">
    <property type="entry name" value="DUF3955"/>
    <property type="match status" value="1"/>
</dbReference>
<protein>
    <submittedName>
        <fullName evidence="3">DUF3955 domain-containing protein</fullName>
    </submittedName>
</protein>